<dbReference type="AlphaFoldDB" id="A0A6G9D439"/>
<name>A0A6G9D439_RHOER</name>
<gene>
    <name evidence="2" type="ORF">G9444_6493</name>
</gene>
<feature type="compositionally biased region" description="Polar residues" evidence="1">
    <location>
        <begin position="14"/>
        <end position="28"/>
    </location>
</feature>
<reference evidence="2 3" key="1">
    <citation type="submission" date="2020-03" db="EMBL/GenBank/DDBJ databases">
        <title>Screen low temperature-resistant strains for efficient degradation of petroleum hydrocarbons under the low temperature.</title>
        <authorList>
            <person name="Wang Y."/>
            <person name="Chen J."/>
        </authorList>
    </citation>
    <scope>NUCLEOTIDE SEQUENCE [LARGE SCALE GENOMIC DNA]</scope>
    <source>
        <strain evidence="2 3">KB1</strain>
        <plasmid evidence="2 3">plas1</plasmid>
    </source>
</reference>
<evidence type="ECO:0000313" key="3">
    <source>
        <dbReference type="Proteomes" id="UP000502345"/>
    </source>
</evidence>
<accession>A0A6G9D439</accession>
<feature type="region of interest" description="Disordered" evidence="1">
    <location>
        <begin position="1"/>
        <end position="35"/>
    </location>
</feature>
<protein>
    <recommendedName>
        <fullName evidence="4">Transposase</fullName>
    </recommendedName>
</protein>
<evidence type="ECO:0000256" key="1">
    <source>
        <dbReference type="SAM" id="MobiDB-lite"/>
    </source>
</evidence>
<evidence type="ECO:0008006" key="4">
    <source>
        <dbReference type="Google" id="ProtNLM"/>
    </source>
</evidence>
<keyword evidence="2" id="KW-0614">Plasmid</keyword>
<dbReference type="Proteomes" id="UP000502345">
    <property type="component" value="Plasmid plas1"/>
</dbReference>
<sequence length="80" mass="9048">MTITATTDAAMEASRTTPTTSVQETVESPRTGRPTRRTFTAEYKRRIAAEYDRAPAGQKGRVLRREGLYESSVKQWRAQI</sequence>
<dbReference type="EMBL" id="CP050125">
    <property type="protein sequence ID" value="QIP43736.1"/>
    <property type="molecule type" value="Genomic_DNA"/>
</dbReference>
<dbReference type="RefSeq" id="WP_021334582.1">
    <property type="nucleotide sequence ID" value="NZ_AP018735.1"/>
</dbReference>
<proteinExistence type="predicted"/>
<geneLocation type="plasmid" evidence="2 3">
    <name>plas1</name>
</geneLocation>
<evidence type="ECO:0000313" key="2">
    <source>
        <dbReference type="EMBL" id="QIP43736.1"/>
    </source>
</evidence>
<organism evidence="2 3">
    <name type="scientific">Rhodococcus erythropolis</name>
    <name type="common">Arthrobacter picolinophilus</name>
    <dbReference type="NCBI Taxonomy" id="1833"/>
    <lineage>
        <taxon>Bacteria</taxon>
        <taxon>Bacillati</taxon>
        <taxon>Actinomycetota</taxon>
        <taxon>Actinomycetes</taxon>
        <taxon>Mycobacteriales</taxon>
        <taxon>Nocardiaceae</taxon>
        <taxon>Rhodococcus</taxon>
        <taxon>Rhodococcus erythropolis group</taxon>
    </lineage>
</organism>